<gene>
    <name evidence="2" type="ORF">QCO44_09125</name>
</gene>
<name>A0ABV3X6I3_9FIRM</name>
<reference evidence="2 3" key="1">
    <citation type="submission" date="2023-04" db="EMBL/GenBank/DDBJ databases">
        <title>Genome Sequence of Selenomonas sputigena ATCC 33150.</title>
        <authorList>
            <person name="Miller D.P."/>
            <person name="Anvari S."/>
            <person name="Polson S.W."/>
            <person name="Macdonald M."/>
            <person name="Mcdowell J.V."/>
        </authorList>
    </citation>
    <scope>NUCLEOTIDE SEQUENCE [LARGE SCALE GENOMIC DNA]</scope>
    <source>
        <strain evidence="2 3">ATCC 33150</strain>
    </source>
</reference>
<accession>A0ABV3X6I3</accession>
<evidence type="ECO:0000259" key="1">
    <source>
        <dbReference type="Pfam" id="PF03413"/>
    </source>
</evidence>
<sequence>MKKKWWIAVPAAGVLTLGAFGVYGMGLFSAAPAVPAAGQGSVVEQLRPVAVAEAAAEVVAPEKIYVTYQEVKAKAFEQSGFKEKDITNYEIKFDSRGFMPIYQVEVETNAGGVDLQYDARTGELLGTQESTWRHTRTKKLIRDNKVIGDDKAMALALKDAGVTQESLDRYELKLRTKNNEMTYEVELHIGQQEYEYDIRASDGVILKKEYDMD</sequence>
<dbReference type="Pfam" id="PF03413">
    <property type="entry name" value="PepSY"/>
    <property type="match status" value="2"/>
</dbReference>
<protein>
    <submittedName>
        <fullName evidence="2">PepSY domain-containing protein</fullName>
    </submittedName>
</protein>
<dbReference type="InterPro" id="IPR025711">
    <property type="entry name" value="PepSY"/>
</dbReference>
<dbReference type="EMBL" id="JARVLH010000006">
    <property type="protein sequence ID" value="MEX5285791.1"/>
    <property type="molecule type" value="Genomic_DNA"/>
</dbReference>
<comment type="caution">
    <text evidence="2">The sequence shown here is derived from an EMBL/GenBank/DDBJ whole genome shotgun (WGS) entry which is preliminary data.</text>
</comment>
<dbReference type="Proteomes" id="UP001559623">
    <property type="component" value="Unassembled WGS sequence"/>
</dbReference>
<evidence type="ECO:0000313" key="3">
    <source>
        <dbReference type="Proteomes" id="UP001559623"/>
    </source>
</evidence>
<dbReference type="Gene3D" id="3.10.450.40">
    <property type="match status" value="2"/>
</dbReference>
<proteinExistence type="predicted"/>
<evidence type="ECO:0000313" key="2">
    <source>
        <dbReference type="EMBL" id="MEX5285791.1"/>
    </source>
</evidence>
<feature type="domain" description="PepSY" evidence="1">
    <location>
        <begin position="148"/>
        <end position="209"/>
    </location>
</feature>
<keyword evidence="3" id="KW-1185">Reference proteome</keyword>
<organism evidence="2 3">
    <name type="scientific">Selenomonas sputigena</name>
    <dbReference type="NCBI Taxonomy" id="69823"/>
    <lineage>
        <taxon>Bacteria</taxon>
        <taxon>Bacillati</taxon>
        <taxon>Bacillota</taxon>
        <taxon>Negativicutes</taxon>
        <taxon>Selenomonadales</taxon>
        <taxon>Selenomonadaceae</taxon>
        <taxon>Selenomonas</taxon>
    </lineage>
</organism>
<feature type="domain" description="PepSY" evidence="1">
    <location>
        <begin position="66"/>
        <end position="127"/>
    </location>
</feature>